<reference evidence="5 6" key="1">
    <citation type="submission" date="2016-08" db="EMBL/GenBank/DDBJ databases">
        <authorList>
            <person name="Seilhamer J.J."/>
        </authorList>
    </citation>
    <scope>NUCLEOTIDE SEQUENCE [LARGE SCALE GENOMIC DNA]</scope>
    <source>
        <strain evidence="5 6">KT-27</strain>
    </source>
</reference>
<dbReference type="Proteomes" id="UP000237194">
    <property type="component" value="Unassembled WGS sequence"/>
</dbReference>
<dbReference type="RefSeq" id="WP_103437344.1">
    <property type="nucleotide sequence ID" value="NZ_MIND01000018.1"/>
</dbReference>
<dbReference type="EC" id="2.5.1.54" evidence="4"/>
<dbReference type="InterPro" id="IPR013785">
    <property type="entry name" value="Aldolase_TIM"/>
</dbReference>
<dbReference type="PANTHER" id="PTHR21337">
    <property type="entry name" value="PHOSPHO-2-DEHYDRO-3-DEOXYHEPTONATE ALDOLASE 1, 2"/>
    <property type="match status" value="1"/>
</dbReference>
<name>A0A2S3WF66_PSEPU</name>
<dbReference type="GO" id="GO:0009073">
    <property type="term" value="P:aromatic amino acid family biosynthetic process"/>
    <property type="evidence" value="ECO:0007669"/>
    <property type="project" value="InterPro"/>
</dbReference>
<comment type="cofactor">
    <cofactor evidence="3">
        <name>Mn(2+)</name>
        <dbReference type="ChEBI" id="CHEBI:29035"/>
    </cofactor>
    <cofactor evidence="3">
        <name>Co(2+)</name>
        <dbReference type="ChEBI" id="CHEBI:48828"/>
    </cofactor>
    <cofactor evidence="3">
        <name>Cd(2+)</name>
        <dbReference type="ChEBI" id="CHEBI:48775"/>
    </cofactor>
    <text evidence="3">Binds 1 divalent cation per subunit. The enzyme is active with manganese, cobalt or cadmium ions.</text>
</comment>
<evidence type="ECO:0000256" key="4">
    <source>
        <dbReference type="RuleBase" id="RU363071"/>
    </source>
</evidence>
<evidence type="ECO:0000313" key="5">
    <source>
        <dbReference type="EMBL" id="POF89278.1"/>
    </source>
</evidence>
<dbReference type="InterPro" id="IPR002480">
    <property type="entry name" value="DAHP_synth_2"/>
</dbReference>
<protein>
    <recommendedName>
        <fullName evidence="4">Phospho-2-dehydro-3-deoxyheptonate aldolase</fullName>
        <ecNumber evidence="4">2.5.1.54</ecNumber>
    </recommendedName>
</protein>
<feature type="binding site" evidence="3">
    <location>
        <position position="254"/>
    </location>
    <ligand>
        <name>phosphoenolpyruvate</name>
        <dbReference type="ChEBI" id="CHEBI:58702"/>
    </ligand>
</feature>
<proteinExistence type="inferred from homology"/>
<dbReference type="Pfam" id="PF01474">
    <property type="entry name" value="DAHP_synth_2"/>
    <property type="match status" value="2"/>
</dbReference>
<keyword evidence="3" id="KW-0170">Cobalt</keyword>
<feature type="binding site" evidence="3">
    <location>
        <position position="118"/>
    </location>
    <ligand>
        <name>phosphoenolpyruvate</name>
        <dbReference type="ChEBI" id="CHEBI:58702"/>
    </ligand>
</feature>
<organism evidence="5 6">
    <name type="scientific">Pseudomonas putida</name>
    <name type="common">Arthrobacter siderocapsulatus</name>
    <dbReference type="NCBI Taxonomy" id="303"/>
    <lineage>
        <taxon>Bacteria</taxon>
        <taxon>Pseudomonadati</taxon>
        <taxon>Pseudomonadota</taxon>
        <taxon>Gammaproteobacteria</taxon>
        <taxon>Pseudomonadales</taxon>
        <taxon>Pseudomonadaceae</taxon>
        <taxon>Pseudomonas</taxon>
    </lineage>
</organism>
<feature type="binding site" evidence="3">
    <location>
        <position position="359"/>
    </location>
    <ligand>
        <name>Mn(2+)</name>
        <dbReference type="ChEBI" id="CHEBI:29035"/>
    </ligand>
</feature>
<dbReference type="GO" id="GO:0003849">
    <property type="term" value="F:3-deoxy-7-phosphoheptulonate synthase activity"/>
    <property type="evidence" value="ECO:0007669"/>
    <property type="project" value="UniProtKB-EC"/>
</dbReference>
<dbReference type="PANTHER" id="PTHR21337:SF0">
    <property type="entry name" value="PHOSPHO-2-DEHYDRO-3-DEOXYHEPTONATE ALDOLASE"/>
    <property type="match status" value="1"/>
</dbReference>
<sequence>MLTQGANVLDGPLAWSLNSWRDRSAAQQPLYHDQPALEQALAYLRQAPALVSRQSISLLTALLAQAQQGRAFVLQGGDCAEGFTQTDQAALNRFVQLLQQMSQLLTRGVQRPVIKIGRLAGQYAKPRSSDIETRDGLSLPVYRGDIVNQAEFRAAARRADPQRLLAAYAHSAATLRDIRTLQGFMDSDGLCDQALFISHEALLLEYEQALTRQQDDGCWFNQSTHLPWIGLRTAQPDGAHVEYLRGVSNPVAVKVGAETSASALLQLIEQLNPHNQPGRLTLIHRMGAALLEQHLGPLIDAVEHAGARVLWLCDPMHGNTRTLPCGTKTRAFDDILAEIETAFVVHARHGSVLGGLHLELTAEAVTECLGGPGQLQPEDLHRCYLSKVDPRLNGEQALALAQHLSRMPPCR</sequence>
<dbReference type="Gene3D" id="3.20.20.70">
    <property type="entry name" value="Aldolase class I"/>
    <property type="match status" value="1"/>
</dbReference>
<keyword evidence="2 4" id="KW-0808">Transferase</keyword>
<accession>A0A2S3WF66</accession>
<dbReference type="EMBL" id="MIND01000018">
    <property type="protein sequence ID" value="POF89278.1"/>
    <property type="molecule type" value="Genomic_DNA"/>
</dbReference>
<feature type="binding site" evidence="3">
    <location>
        <position position="285"/>
    </location>
    <ligand>
        <name>phosphoenolpyruvate</name>
        <dbReference type="ChEBI" id="CHEBI:58702"/>
    </ligand>
</feature>
<comment type="caution">
    <text evidence="5">The sequence shown here is derived from an EMBL/GenBank/DDBJ whole genome shotgun (WGS) entry which is preliminary data.</text>
</comment>
<feature type="binding site" evidence="3">
    <location>
        <position position="389"/>
    </location>
    <ligand>
        <name>Mn(2+)</name>
        <dbReference type="ChEBI" id="CHEBI:29035"/>
    </ligand>
</feature>
<gene>
    <name evidence="5" type="ORF">BGP80_15430</name>
</gene>
<feature type="binding site" evidence="3">
    <location>
        <position position="79"/>
    </location>
    <ligand>
        <name>Mn(2+)</name>
        <dbReference type="ChEBI" id="CHEBI:29035"/>
    </ligand>
</feature>
<dbReference type="AlphaFoldDB" id="A0A2S3WF66"/>
<evidence type="ECO:0000313" key="6">
    <source>
        <dbReference type="Proteomes" id="UP000237194"/>
    </source>
</evidence>
<feature type="binding site" evidence="3">
    <location>
        <position position="317"/>
    </location>
    <ligand>
        <name>Mn(2+)</name>
        <dbReference type="ChEBI" id="CHEBI:29035"/>
    </ligand>
</feature>
<keyword evidence="3" id="KW-0104">Cadmium</keyword>
<evidence type="ECO:0000256" key="1">
    <source>
        <dbReference type="ARBA" id="ARBA00008911"/>
    </source>
</evidence>
<evidence type="ECO:0000256" key="3">
    <source>
        <dbReference type="PIRSR" id="PIRSR602480-1"/>
    </source>
</evidence>
<comment type="catalytic activity">
    <reaction evidence="4">
        <text>D-erythrose 4-phosphate + phosphoenolpyruvate + H2O = 7-phospho-2-dehydro-3-deoxy-D-arabino-heptonate + phosphate</text>
        <dbReference type="Rhea" id="RHEA:14717"/>
        <dbReference type="ChEBI" id="CHEBI:15377"/>
        <dbReference type="ChEBI" id="CHEBI:16897"/>
        <dbReference type="ChEBI" id="CHEBI:43474"/>
        <dbReference type="ChEBI" id="CHEBI:58394"/>
        <dbReference type="ChEBI" id="CHEBI:58702"/>
        <dbReference type="EC" id="2.5.1.54"/>
    </reaction>
</comment>
<evidence type="ECO:0000256" key="2">
    <source>
        <dbReference type="ARBA" id="ARBA00022679"/>
    </source>
</evidence>
<reference evidence="5 6" key="2">
    <citation type="submission" date="2018-03" db="EMBL/GenBank/DDBJ databases">
        <title>Draft genome of Pseudomonas putida strain KT-27.</title>
        <authorList>
            <person name="Yoshizawa S."/>
            <person name="Khan N.H."/>
            <person name="Nishimura M."/>
            <person name="Chiura H.X."/>
            <person name="Ogura Y."/>
            <person name="Hayashi T."/>
            <person name="Kogure K."/>
        </authorList>
    </citation>
    <scope>NUCLEOTIDE SEQUENCE [LARGE SCALE GENOMIC DNA]</scope>
    <source>
        <strain evidence="5 6">KT-27</strain>
    </source>
</reference>
<comment type="similarity">
    <text evidence="1 4">Belongs to the class-II DAHP synthase family.</text>
</comment>
<keyword evidence="3" id="KW-0464">Manganese</keyword>
<dbReference type="SUPFAM" id="SSF51569">
    <property type="entry name" value="Aldolase"/>
    <property type="match status" value="1"/>
</dbReference>